<dbReference type="RefSeq" id="WP_051396027.1">
    <property type="nucleotide sequence ID" value="NZ_AZOD01000002.1"/>
</dbReference>
<organism evidence="3 4">
    <name type="scientific">Ignatzschineria larvae DSM 13226</name>
    <dbReference type="NCBI Taxonomy" id="1111732"/>
    <lineage>
        <taxon>Bacteria</taxon>
        <taxon>Pseudomonadati</taxon>
        <taxon>Pseudomonadota</taxon>
        <taxon>Gammaproteobacteria</taxon>
        <taxon>Cardiobacteriales</taxon>
        <taxon>Ignatzschineriaceae</taxon>
        <taxon>Ignatzschineria</taxon>
    </lineage>
</organism>
<dbReference type="EMBL" id="CP150637">
    <property type="protein sequence ID" value="WZW87347.1"/>
    <property type="molecule type" value="Genomic_DNA"/>
</dbReference>
<keyword evidence="4" id="KW-1185">Reference proteome</keyword>
<evidence type="ECO:0000313" key="4">
    <source>
        <dbReference type="Proteomes" id="UP001449178"/>
    </source>
</evidence>
<keyword evidence="2" id="KW-1133">Transmembrane helix</keyword>
<keyword evidence="2" id="KW-0472">Membrane</keyword>
<name>A0ABZ3BZQ7_9GAMM</name>
<feature type="transmembrane region" description="Helical" evidence="2">
    <location>
        <begin position="106"/>
        <end position="123"/>
    </location>
</feature>
<feature type="transmembrane region" description="Helical" evidence="2">
    <location>
        <begin position="130"/>
        <end position="153"/>
    </location>
</feature>
<dbReference type="Proteomes" id="UP001449178">
    <property type="component" value="Chromosome"/>
</dbReference>
<reference evidence="3 4" key="1">
    <citation type="submission" date="2024-03" db="EMBL/GenBank/DDBJ databases">
        <title>Complete Genome Sequence and Annotation of Ignatzschineria larvae DSM 13226.</title>
        <authorList>
            <person name="Cantrell E."/>
            <person name="Burcham Z.M."/>
        </authorList>
    </citation>
    <scope>NUCLEOTIDE SEQUENCE [LARGE SCALE GENOMIC DNA]</scope>
    <source>
        <strain evidence="3 4">DSM 13226</strain>
    </source>
</reference>
<evidence type="ECO:0000313" key="3">
    <source>
        <dbReference type="EMBL" id="WZW87347.1"/>
    </source>
</evidence>
<protein>
    <recommendedName>
        <fullName evidence="5">Tripartite tricarboxylate transporter TctB family protein</fullName>
    </recommendedName>
</protein>
<evidence type="ECO:0000256" key="1">
    <source>
        <dbReference type="SAM" id="MobiDB-lite"/>
    </source>
</evidence>
<keyword evidence="2" id="KW-0812">Transmembrane</keyword>
<proteinExistence type="predicted"/>
<feature type="compositionally biased region" description="Polar residues" evidence="1">
    <location>
        <begin position="40"/>
        <end position="55"/>
    </location>
</feature>
<gene>
    <name evidence="3" type="ORF">WMO13_08240</name>
</gene>
<evidence type="ECO:0008006" key="5">
    <source>
        <dbReference type="Google" id="ProtNLM"/>
    </source>
</evidence>
<feature type="transmembrane region" description="Helical" evidence="2">
    <location>
        <begin position="80"/>
        <end position="100"/>
    </location>
</feature>
<accession>A0ABZ3BZQ7</accession>
<feature type="region of interest" description="Disordered" evidence="1">
    <location>
        <begin position="40"/>
        <end position="59"/>
    </location>
</feature>
<sequence length="167" mass="18141">MIEETKDRAVMLDDEPLVKDNFHRIGSKGMVSVENAVDSQNTPAQIQKQQPQSHVPHSVPNINRGKDLSEGYPRSTLPKLAAATNTIGLIGLIVALISLFAGWFPILGWLGWFTGLILSLVGLTQKPRGLAIVGLLISIISLVVIVAINYYMLLLAGVSNPSLSFLW</sequence>
<evidence type="ECO:0000256" key="2">
    <source>
        <dbReference type="SAM" id="Phobius"/>
    </source>
</evidence>